<evidence type="ECO:0000259" key="4">
    <source>
        <dbReference type="PROSITE" id="PS51077"/>
    </source>
</evidence>
<dbReference type="SUPFAM" id="SSF55781">
    <property type="entry name" value="GAF domain-like"/>
    <property type="match status" value="1"/>
</dbReference>
<dbReference type="AlphaFoldDB" id="A0A2A6FUX9"/>
<dbReference type="Pfam" id="PF09339">
    <property type="entry name" value="HTH_IclR"/>
    <property type="match status" value="1"/>
</dbReference>
<dbReference type="PROSITE" id="PS51078">
    <property type="entry name" value="ICLR_ED"/>
    <property type="match status" value="1"/>
</dbReference>
<keyword evidence="1" id="KW-0805">Transcription regulation</keyword>
<dbReference type="PANTHER" id="PTHR30136:SF24">
    <property type="entry name" value="HTH-TYPE TRANSCRIPTIONAL REPRESSOR ALLR"/>
    <property type="match status" value="1"/>
</dbReference>
<keyword evidence="2" id="KW-0238">DNA-binding</keyword>
<dbReference type="SUPFAM" id="SSF46785">
    <property type="entry name" value="Winged helix' DNA-binding domain"/>
    <property type="match status" value="1"/>
</dbReference>
<gene>
    <name evidence="6" type="ORF">B5766_00765</name>
</gene>
<dbReference type="PROSITE" id="PS51077">
    <property type="entry name" value="HTH_ICLR"/>
    <property type="match status" value="1"/>
</dbReference>
<evidence type="ECO:0008006" key="8">
    <source>
        <dbReference type="Google" id="ProtNLM"/>
    </source>
</evidence>
<keyword evidence="3" id="KW-0804">Transcription</keyword>
<organism evidence="6 7">
    <name type="scientific">Candidatus Lumbricidiphila eiseniae</name>
    <dbReference type="NCBI Taxonomy" id="1969409"/>
    <lineage>
        <taxon>Bacteria</taxon>
        <taxon>Bacillati</taxon>
        <taxon>Actinomycetota</taxon>
        <taxon>Actinomycetes</taxon>
        <taxon>Micrococcales</taxon>
        <taxon>Microbacteriaceae</taxon>
        <taxon>Candidatus Lumbricidiphila</taxon>
    </lineage>
</organism>
<dbReference type="GO" id="GO:0045892">
    <property type="term" value="P:negative regulation of DNA-templated transcription"/>
    <property type="evidence" value="ECO:0007669"/>
    <property type="project" value="TreeGrafter"/>
</dbReference>
<comment type="caution">
    <text evidence="6">The sequence shown here is derived from an EMBL/GenBank/DDBJ whole genome shotgun (WGS) entry which is preliminary data.</text>
</comment>
<dbReference type="Pfam" id="PF01614">
    <property type="entry name" value="IclR_C"/>
    <property type="match status" value="1"/>
</dbReference>
<proteinExistence type="predicted"/>
<dbReference type="SMART" id="SM00346">
    <property type="entry name" value="HTH_ICLR"/>
    <property type="match status" value="1"/>
</dbReference>
<name>A0A2A6FUX9_9MICO</name>
<evidence type="ECO:0000256" key="1">
    <source>
        <dbReference type="ARBA" id="ARBA00023015"/>
    </source>
</evidence>
<reference evidence="7" key="1">
    <citation type="submission" date="2017-03" db="EMBL/GenBank/DDBJ databases">
        <authorList>
            <person name="Lund M.B."/>
        </authorList>
    </citation>
    <scope>NUCLEOTIDE SEQUENCE [LARGE SCALE GENOMIC DNA]</scope>
</reference>
<feature type="domain" description="IclR-ED" evidence="5">
    <location>
        <begin position="76"/>
        <end position="259"/>
    </location>
</feature>
<evidence type="ECO:0000256" key="3">
    <source>
        <dbReference type="ARBA" id="ARBA00023163"/>
    </source>
</evidence>
<dbReference type="GO" id="GO:0003677">
    <property type="term" value="F:DNA binding"/>
    <property type="evidence" value="ECO:0007669"/>
    <property type="project" value="UniProtKB-KW"/>
</dbReference>
<dbReference type="Proteomes" id="UP000219994">
    <property type="component" value="Unassembled WGS sequence"/>
</dbReference>
<dbReference type="InterPro" id="IPR036390">
    <property type="entry name" value="WH_DNA-bd_sf"/>
</dbReference>
<dbReference type="InterPro" id="IPR036388">
    <property type="entry name" value="WH-like_DNA-bd_sf"/>
</dbReference>
<evidence type="ECO:0000313" key="6">
    <source>
        <dbReference type="EMBL" id="PDQ36450.1"/>
    </source>
</evidence>
<evidence type="ECO:0000259" key="5">
    <source>
        <dbReference type="PROSITE" id="PS51078"/>
    </source>
</evidence>
<dbReference type="InterPro" id="IPR014757">
    <property type="entry name" value="Tscrpt_reg_IclR_C"/>
</dbReference>
<dbReference type="Gene3D" id="3.30.450.40">
    <property type="match status" value="1"/>
</dbReference>
<dbReference type="InterPro" id="IPR005471">
    <property type="entry name" value="Tscrpt_reg_IclR_N"/>
</dbReference>
<dbReference type="InterPro" id="IPR050707">
    <property type="entry name" value="HTH_MetabolicPath_Reg"/>
</dbReference>
<dbReference type="GO" id="GO:0003700">
    <property type="term" value="F:DNA-binding transcription factor activity"/>
    <property type="evidence" value="ECO:0007669"/>
    <property type="project" value="TreeGrafter"/>
</dbReference>
<evidence type="ECO:0000313" key="7">
    <source>
        <dbReference type="Proteomes" id="UP000219994"/>
    </source>
</evidence>
<accession>A0A2A6FUX9</accession>
<evidence type="ECO:0000256" key="2">
    <source>
        <dbReference type="ARBA" id="ARBA00023125"/>
    </source>
</evidence>
<dbReference type="EMBL" id="NAEP01000014">
    <property type="protein sequence ID" value="PDQ36450.1"/>
    <property type="molecule type" value="Genomic_DNA"/>
</dbReference>
<feature type="domain" description="HTH iclR-type" evidence="4">
    <location>
        <begin position="17"/>
        <end position="75"/>
    </location>
</feature>
<dbReference type="PANTHER" id="PTHR30136">
    <property type="entry name" value="HELIX-TURN-HELIX TRANSCRIPTIONAL REGULATOR, ICLR FAMILY"/>
    <property type="match status" value="1"/>
</dbReference>
<dbReference type="Gene3D" id="1.10.10.10">
    <property type="entry name" value="Winged helix-like DNA-binding domain superfamily/Winged helix DNA-binding domain"/>
    <property type="match status" value="1"/>
</dbReference>
<protein>
    <recommendedName>
        <fullName evidence="8">IclR family transcriptional regulator</fullName>
    </recommendedName>
</protein>
<dbReference type="InterPro" id="IPR029016">
    <property type="entry name" value="GAF-like_dom_sf"/>
</dbReference>
<sequence>MKLTGGLDATVSTSSNASAVNKTMLVVRSLSKQSRLSDIASDTGLPASTVHRILSELVDLGWALQTDDRKYIPGARLLGLSRVVMEEGEYSRIALPVLRPLAEQTGYTVHFALLQQYEIVYVLKLDGSGAYRMKSRVGNSVHLHTTAIGKAILASMSSSQIEAIIARTGLPSVTERSISTEGELHARLAIIRQRGWSEDDGENDQNVRCVAAVVRGASGRGIGGVSLSGLSFDLSSSRMTELSPLVIEAADRLSALHGYITTRSRK</sequence>